<sequence length="124" mass="13604">MKKSNLIAGVTVFSLILGIFYIVKASNSNIDAPISNMNYLNQTWYFQGGDPTNPDHYSDQPIPNKPCGETEEVICQISAPDSLGKPRMSAIVPDTSPSQTVLQQINEATNNLTPNETALSFREE</sequence>
<keyword evidence="2" id="KW-1185">Reference proteome</keyword>
<reference evidence="1" key="1">
    <citation type="submission" date="2020-10" db="EMBL/GenBank/DDBJ databases">
        <authorList>
            <person name="Lu T."/>
            <person name="Wang Q."/>
            <person name="Han X."/>
        </authorList>
    </citation>
    <scope>NUCLEOTIDE SEQUENCE</scope>
    <source>
        <strain evidence="1">WQ 366</strain>
    </source>
</reference>
<evidence type="ECO:0000313" key="2">
    <source>
        <dbReference type="Proteomes" id="UP001165302"/>
    </source>
</evidence>
<dbReference type="Proteomes" id="UP001165302">
    <property type="component" value="Unassembled WGS sequence"/>
</dbReference>
<protein>
    <submittedName>
        <fullName evidence="1">Uncharacterized protein</fullName>
    </submittedName>
</protein>
<evidence type="ECO:0000313" key="1">
    <source>
        <dbReference type="EMBL" id="MCA5005654.1"/>
    </source>
</evidence>
<name>A0ABS7ZAB4_9SPHI</name>
<organism evidence="1 2">
    <name type="scientific">Sphingobacterium bovistauri</name>
    <dbReference type="NCBI Taxonomy" id="2781959"/>
    <lineage>
        <taxon>Bacteria</taxon>
        <taxon>Pseudomonadati</taxon>
        <taxon>Bacteroidota</taxon>
        <taxon>Sphingobacteriia</taxon>
        <taxon>Sphingobacteriales</taxon>
        <taxon>Sphingobacteriaceae</taxon>
        <taxon>Sphingobacterium</taxon>
    </lineage>
</organism>
<gene>
    <name evidence="1" type="ORF">IPZ78_10865</name>
</gene>
<accession>A0ABS7ZAB4</accession>
<dbReference type="RefSeq" id="WP_225553592.1">
    <property type="nucleotide sequence ID" value="NZ_JADEYP010000019.1"/>
</dbReference>
<dbReference type="EMBL" id="JADEYP010000019">
    <property type="protein sequence ID" value="MCA5005654.1"/>
    <property type="molecule type" value="Genomic_DNA"/>
</dbReference>
<proteinExistence type="predicted"/>
<comment type="caution">
    <text evidence="1">The sequence shown here is derived from an EMBL/GenBank/DDBJ whole genome shotgun (WGS) entry which is preliminary data.</text>
</comment>